<accession>A0A8J7Z663</accession>
<sequence length="415" mass="42216">MTQQSNSPAKAMCSRKALIKRLGCLSSLSVFSSGVALAQVPSPAVSVAPVPVASPIASPAASLPTDAPVVSVQAKPPVVVNVKPNPAAIIIAPPETAVVEQASPSPAPDAATEAPAIAPITPETAPDLIGQPPMSNGYEAPDAVVFSERASGCEFSVQAGQVSGCGAPAKPPVARTKPSGIANTISKVISGVVRPTFAEATAPASLEAASAQTGSDGSPSGAAWNGSNTAIGSAYSTVQSYYNRTIRPLGMPGNGNVRLLYPLSLPAAITSFFGWRIHPISGAHRIHTGTDLGAPMGTPVLAALAGRVIMSGWMGGYGVAIGLEHTDGTQQTLYAHLSEVFVKPGDIVPQGTAIGRVGSTGNSTGPHLHFEFRQQTQDGTWIAQDAGFALEQSMAQLAKSLQVSQLQPTQKTAAN</sequence>
<dbReference type="Pfam" id="PF01551">
    <property type="entry name" value="Peptidase_M23"/>
    <property type="match status" value="1"/>
</dbReference>
<protein>
    <submittedName>
        <fullName evidence="4">Peptidoglycan DD-metalloendopeptidase family protein</fullName>
    </submittedName>
</protein>
<evidence type="ECO:0000313" key="5">
    <source>
        <dbReference type="Proteomes" id="UP000646053"/>
    </source>
</evidence>
<organism evidence="4 5">
    <name type="scientific">Myxacorys almedinensis A</name>
    <dbReference type="NCBI Taxonomy" id="2690445"/>
    <lineage>
        <taxon>Bacteria</taxon>
        <taxon>Bacillati</taxon>
        <taxon>Cyanobacteriota</taxon>
        <taxon>Cyanophyceae</taxon>
        <taxon>Leptolyngbyales</taxon>
        <taxon>Leptolyngbyaceae</taxon>
        <taxon>Myxacorys</taxon>
        <taxon>Myxacorys almedinensis</taxon>
    </lineage>
</organism>
<dbReference type="Proteomes" id="UP000646053">
    <property type="component" value="Unassembled WGS sequence"/>
</dbReference>
<gene>
    <name evidence="4" type="ORF">GS601_15250</name>
</gene>
<evidence type="ECO:0000313" key="4">
    <source>
        <dbReference type="EMBL" id="NDJ18626.1"/>
    </source>
</evidence>
<dbReference type="AlphaFoldDB" id="A0A8J7Z663"/>
<feature type="signal peptide" evidence="2">
    <location>
        <begin position="1"/>
        <end position="38"/>
    </location>
</feature>
<dbReference type="Gene3D" id="2.70.70.10">
    <property type="entry name" value="Glucose Permease (Domain IIA)"/>
    <property type="match status" value="1"/>
</dbReference>
<evidence type="ECO:0000256" key="1">
    <source>
        <dbReference type="ARBA" id="ARBA00022729"/>
    </source>
</evidence>
<evidence type="ECO:0000256" key="2">
    <source>
        <dbReference type="SAM" id="SignalP"/>
    </source>
</evidence>
<dbReference type="InterPro" id="IPR050570">
    <property type="entry name" value="Cell_wall_metabolism_enzyme"/>
</dbReference>
<dbReference type="EMBL" id="WVIE01000018">
    <property type="protein sequence ID" value="NDJ18626.1"/>
    <property type="molecule type" value="Genomic_DNA"/>
</dbReference>
<dbReference type="InterPro" id="IPR016047">
    <property type="entry name" value="M23ase_b-sheet_dom"/>
</dbReference>
<keyword evidence="5" id="KW-1185">Reference proteome</keyword>
<comment type="caution">
    <text evidence="4">The sequence shown here is derived from an EMBL/GenBank/DDBJ whole genome shotgun (WGS) entry which is preliminary data.</text>
</comment>
<dbReference type="SUPFAM" id="SSF51261">
    <property type="entry name" value="Duplicated hybrid motif"/>
    <property type="match status" value="1"/>
</dbReference>
<dbReference type="PANTHER" id="PTHR21666">
    <property type="entry name" value="PEPTIDASE-RELATED"/>
    <property type="match status" value="1"/>
</dbReference>
<dbReference type="PANTHER" id="PTHR21666:SF289">
    <property type="entry name" value="L-ALA--D-GLU ENDOPEPTIDASE"/>
    <property type="match status" value="1"/>
</dbReference>
<dbReference type="RefSeq" id="WP_162424152.1">
    <property type="nucleotide sequence ID" value="NZ_WVIE01000018.1"/>
</dbReference>
<dbReference type="CDD" id="cd12797">
    <property type="entry name" value="M23_peptidase"/>
    <property type="match status" value="1"/>
</dbReference>
<dbReference type="InterPro" id="IPR011055">
    <property type="entry name" value="Dup_hybrid_motif"/>
</dbReference>
<feature type="domain" description="M23ase beta-sheet core" evidence="3">
    <location>
        <begin position="286"/>
        <end position="377"/>
    </location>
</feature>
<name>A0A8J7Z663_9CYAN</name>
<feature type="chain" id="PRO_5035277532" evidence="2">
    <location>
        <begin position="39"/>
        <end position="415"/>
    </location>
</feature>
<reference evidence="4" key="1">
    <citation type="submission" date="2019-12" db="EMBL/GenBank/DDBJ databases">
        <title>High-Quality draft genome sequences of three cyanobacteria isolated from the limestone walls of the Old Cathedral of Coimbra.</title>
        <authorList>
            <person name="Tiago I."/>
            <person name="Soares F."/>
            <person name="Portugal A."/>
        </authorList>
    </citation>
    <scope>NUCLEOTIDE SEQUENCE</scope>
    <source>
        <strain evidence="4">A</strain>
    </source>
</reference>
<dbReference type="GO" id="GO:0004222">
    <property type="term" value="F:metalloendopeptidase activity"/>
    <property type="evidence" value="ECO:0007669"/>
    <property type="project" value="TreeGrafter"/>
</dbReference>
<keyword evidence="1 2" id="KW-0732">Signal</keyword>
<evidence type="ECO:0000259" key="3">
    <source>
        <dbReference type="Pfam" id="PF01551"/>
    </source>
</evidence>
<proteinExistence type="predicted"/>